<dbReference type="PRINTS" id="PR00146">
    <property type="entry name" value="DHPICSNTHASE"/>
</dbReference>
<dbReference type="GO" id="GO:0019877">
    <property type="term" value="P:diaminopimelate biosynthetic process"/>
    <property type="evidence" value="ECO:0007669"/>
    <property type="project" value="UniProtKB-KW"/>
</dbReference>
<dbReference type="CDD" id="cd00950">
    <property type="entry name" value="DHDPS"/>
    <property type="match status" value="1"/>
</dbReference>
<dbReference type="GO" id="GO:0008840">
    <property type="term" value="F:4-hydroxy-tetrahydrodipicolinate synthase activity"/>
    <property type="evidence" value="ECO:0007669"/>
    <property type="project" value="UniProtKB-EC"/>
</dbReference>
<keyword evidence="5" id="KW-0028">Amino-acid biosynthesis</keyword>
<dbReference type="EC" id="4.3.3.7" evidence="3"/>
<organism evidence="11">
    <name type="scientific">marine sediment metagenome</name>
    <dbReference type="NCBI Taxonomy" id="412755"/>
    <lineage>
        <taxon>unclassified sequences</taxon>
        <taxon>metagenomes</taxon>
        <taxon>ecological metagenomes</taxon>
    </lineage>
</organism>
<accession>X1T1T9</accession>
<dbReference type="Gene3D" id="3.20.20.70">
    <property type="entry name" value="Aldolase class I"/>
    <property type="match status" value="1"/>
</dbReference>
<gene>
    <name evidence="11" type="ORF">S12H4_14992</name>
</gene>
<keyword evidence="4" id="KW-0963">Cytoplasm</keyword>
<evidence type="ECO:0000256" key="1">
    <source>
        <dbReference type="ARBA" id="ARBA00003294"/>
    </source>
</evidence>
<sequence length="296" mass="32830">ILVPLVTPFKEDQSVDYEAAVSIAEKLIEDNMADSIILTGTTGEFFTMSFEERVKLFKVIKDAVGDKIPLMAGVGCASTIETIALAKKAEEIGFEIMMVVSPYYTKPTQKELYNHFKKVAESVNIQMMLYNIPIFTGVNINPETVAKLSEIENIVAVKEEAELNPKQMTEFINVTPDDFIVYCGDDPMILEAFAQGGTERIGGIVSGGSHLIGVQLRNMINMFLNGKVEEAAKIQQKYLPLFRIMGQNGRTNPVSLIKEAMKMVGYDAGIPRLPLTPGTEEEIAEVRRVMKKIKII</sequence>
<dbReference type="InterPro" id="IPR002220">
    <property type="entry name" value="DapA-like"/>
</dbReference>
<feature type="non-terminal residue" evidence="11">
    <location>
        <position position="1"/>
    </location>
</feature>
<keyword evidence="8" id="KW-0456">Lyase</keyword>
<dbReference type="SUPFAM" id="SSF51569">
    <property type="entry name" value="Aldolase"/>
    <property type="match status" value="1"/>
</dbReference>
<evidence type="ECO:0000256" key="5">
    <source>
        <dbReference type="ARBA" id="ARBA00022605"/>
    </source>
</evidence>
<evidence type="ECO:0000313" key="11">
    <source>
        <dbReference type="EMBL" id="GAI85361.1"/>
    </source>
</evidence>
<dbReference type="PANTHER" id="PTHR12128">
    <property type="entry name" value="DIHYDRODIPICOLINATE SYNTHASE"/>
    <property type="match status" value="1"/>
</dbReference>
<protein>
    <recommendedName>
        <fullName evidence="3">4-hydroxy-tetrahydrodipicolinate synthase</fullName>
        <ecNumber evidence="3">4.3.3.7</ecNumber>
    </recommendedName>
</protein>
<dbReference type="InterPro" id="IPR005263">
    <property type="entry name" value="DapA"/>
</dbReference>
<evidence type="ECO:0000256" key="4">
    <source>
        <dbReference type="ARBA" id="ARBA00022490"/>
    </source>
</evidence>
<dbReference type="UniPathway" id="UPA00034">
    <property type="reaction ID" value="UER00017"/>
</dbReference>
<proteinExistence type="inferred from homology"/>
<dbReference type="SMART" id="SM01130">
    <property type="entry name" value="DHDPS"/>
    <property type="match status" value="1"/>
</dbReference>
<dbReference type="PANTHER" id="PTHR12128:SF66">
    <property type="entry name" value="4-HYDROXY-2-OXOGLUTARATE ALDOLASE, MITOCHONDRIAL"/>
    <property type="match status" value="1"/>
</dbReference>
<evidence type="ECO:0000256" key="9">
    <source>
        <dbReference type="ARBA" id="ARBA00023270"/>
    </source>
</evidence>
<dbReference type="EMBL" id="BARW01007172">
    <property type="protein sequence ID" value="GAI85361.1"/>
    <property type="molecule type" value="Genomic_DNA"/>
</dbReference>
<dbReference type="Pfam" id="PF00701">
    <property type="entry name" value="DHDPS"/>
    <property type="match status" value="1"/>
</dbReference>
<dbReference type="InterPro" id="IPR013785">
    <property type="entry name" value="Aldolase_TIM"/>
</dbReference>
<keyword evidence="6" id="KW-0220">Diaminopimelate biosynthesis</keyword>
<dbReference type="PIRSF" id="PIRSF001365">
    <property type="entry name" value="DHDPS"/>
    <property type="match status" value="1"/>
</dbReference>
<dbReference type="GO" id="GO:0005829">
    <property type="term" value="C:cytosol"/>
    <property type="evidence" value="ECO:0007669"/>
    <property type="project" value="TreeGrafter"/>
</dbReference>
<evidence type="ECO:0000256" key="6">
    <source>
        <dbReference type="ARBA" id="ARBA00022915"/>
    </source>
</evidence>
<comment type="catalytic activity">
    <reaction evidence="10">
        <text>L-aspartate 4-semialdehyde + pyruvate = (2S,4S)-4-hydroxy-2,3,4,5-tetrahydrodipicolinate + H2O + H(+)</text>
        <dbReference type="Rhea" id="RHEA:34171"/>
        <dbReference type="ChEBI" id="CHEBI:15361"/>
        <dbReference type="ChEBI" id="CHEBI:15377"/>
        <dbReference type="ChEBI" id="CHEBI:15378"/>
        <dbReference type="ChEBI" id="CHEBI:67139"/>
        <dbReference type="ChEBI" id="CHEBI:537519"/>
        <dbReference type="EC" id="4.3.3.7"/>
    </reaction>
</comment>
<evidence type="ECO:0000256" key="7">
    <source>
        <dbReference type="ARBA" id="ARBA00023154"/>
    </source>
</evidence>
<comment type="caution">
    <text evidence="11">The sequence shown here is derived from an EMBL/GenBank/DDBJ whole genome shotgun (WGS) entry which is preliminary data.</text>
</comment>
<comment type="function">
    <text evidence="1">Catalyzes the condensation of (S)-aspartate-beta-semialdehyde [(S)-ASA] and pyruvate to 4-hydroxy-tetrahydrodipicolinate (HTPA).</text>
</comment>
<comment type="pathway">
    <text evidence="2">Amino-acid biosynthesis; L-lysine biosynthesis via DAP pathway; (S)-tetrahydrodipicolinate from L-aspartate: step 3/4.</text>
</comment>
<evidence type="ECO:0000256" key="3">
    <source>
        <dbReference type="ARBA" id="ARBA00012086"/>
    </source>
</evidence>
<evidence type="ECO:0000256" key="10">
    <source>
        <dbReference type="ARBA" id="ARBA00047836"/>
    </source>
</evidence>
<evidence type="ECO:0000256" key="8">
    <source>
        <dbReference type="ARBA" id="ARBA00023239"/>
    </source>
</evidence>
<dbReference type="GO" id="GO:0009089">
    <property type="term" value="P:lysine biosynthetic process via diaminopimelate"/>
    <property type="evidence" value="ECO:0007669"/>
    <property type="project" value="UniProtKB-UniPathway"/>
</dbReference>
<dbReference type="AlphaFoldDB" id="X1T1T9"/>
<evidence type="ECO:0000256" key="2">
    <source>
        <dbReference type="ARBA" id="ARBA00005120"/>
    </source>
</evidence>
<keyword evidence="7" id="KW-0457">Lysine biosynthesis</keyword>
<dbReference type="HAMAP" id="MF_00418">
    <property type="entry name" value="DapA"/>
    <property type="match status" value="1"/>
</dbReference>
<keyword evidence="9" id="KW-0704">Schiff base</keyword>
<dbReference type="PROSITE" id="PS00665">
    <property type="entry name" value="DHDPS_1"/>
    <property type="match status" value="1"/>
</dbReference>
<name>X1T1T9_9ZZZZ</name>
<reference evidence="11" key="1">
    <citation type="journal article" date="2014" name="Front. Microbiol.">
        <title>High frequency of phylogenetically diverse reductive dehalogenase-homologous genes in deep subseafloor sedimentary metagenomes.</title>
        <authorList>
            <person name="Kawai M."/>
            <person name="Futagami T."/>
            <person name="Toyoda A."/>
            <person name="Takaki Y."/>
            <person name="Nishi S."/>
            <person name="Hori S."/>
            <person name="Arai W."/>
            <person name="Tsubouchi T."/>
            <person name="Morono Y."/>
            <person name="Uchiyama I."/>
            <person name="Ito T."/>
            <person name="Fujiyama A."/>
            <person name="Inagaki F."/>
            <person name="Takami H."/>
        </authorList>
    </citation>
    <scope>NUCLEOTIDE SEQUENCE</scope>
    <source>
        <strain evidence="11">Expedition CK06-06</strain>
    </source>
</reference>
<dbReference type="NCBIfam" id="TIGR00674">
    <property type="entry name" value="dapA"/>
    <property type="match status" value="1"/>
</dbReference>
<dbReference type="InterPro" id="IPR020624">
    <property type="entry name" value="Schiff_base-form_aldolases_CS"/>
</dbReference>